<dbReference type="EMBL" id="KZ824643">
    <property type="protein sequence ID" value="RAK77208.1"/>
    <property type="molecule type" value="Genomic_DNA"/>
</dbReference>
<protein>
    <recommendedName>
        <fullName evidence="2">DUF6594 domain-containing protein</fullName>
    </recommendedName>
</protein>
<evidence type="ECO:0000259" key="2">
    <source>
        <dbReference type="Pfam" id="PF20237"/>
    </source>
</evidence>
<dbReference type="VEuPathDB" id="FungiDB:BO72DRAFT_509451"/>
<gene>
    <name evidence="3" type="ORF">BO72DRAFT_509451</name>
</gene>
<evidence type="ECO:0000313" key="3">
    <source>
        <dbReference type="EMBL" id="RAK77208.1"/>
    </source>
</evidence>
<evidence type="ECO:0000256" key="1">
    <source>
        <dbReference type="SAM" id="Phobius"/>
    </source>
</evidence>
<organism evidence="3 4">
    <name type="scientific">Aspergillus fijiensis CBS 313.89</name>
    <dbReference type="NCBI Taxonomy" id="1448319"/>
    <lineage>
        <taxon>Eukaryota</taxon>
        <taxon>Fungi</taxon>
        <taxon>Dikarya</taxon>
        <taxon>Ascomycota</taxon>
        <taxon>Pezizomycotina</taxon>
        <taxon>Eurotiomycetes</taxon>
        <taxon>Eurotiomycetidae</taxon>
        <taxon>Eurotiales</taxon>
        <taxon>Aspergillaceae</taxon>
        <taxon>Aspergillus</taxon>
    </lineage>
</organism>
<dbReference type="Proteomes" id="UP000249789">
    <property type="component" value="Unassembled WGS sequence"/>
</dbReference>
<dbReference type="PANTHER" id="PTHR34502">
    <property type="entry name" value="DUF6594 DOMAIN-CONTAINING PROTEIN-RELATED"/>
    <property type="match status" value="1"/>
</dbReference>
<dbReference type="RefSeq" id="XP_040801218.1">
    <property type="nucleotide sequence ID" value="XM_040949332.1"/>
</dbReference>
<proteinExistence type="predicted"/>
<dbReference type="GeneID" id="63866665"/>
<evidence type="ECO:0000313" key="4">
    <source>
        <dbReference type="Proteomes" id="UP000249789"/>
    </source>
</evidence>
<keyword evidence="4" id="KW-1185">Reference proteome</keyword>
<dbReference type="AlphaFoldDB" id="A0A8G1VZ75"/>
<feature type="transmembrane region" description="Helical" evidence="1">
    <location>
        <begin position="211"/>
        <end position="229"/>
    </location>
</feature>
<name>A0A8G1VZ75_9EURO</name>
<keyword evidence="1" id="KW-1133">Transmembrane helix</keyword>
<accession>A0A8G1VZ75</accession>
<feature type="domain" description="DUF6594" evidence="2">
    <location>
        <begin position="20"/>
        <end position="274"/>
    </location>
</feature>
<sequence>MNSADGEPRVSYLETFRPGYPRYSALLSTHASFQKFRRFTEVRMRLLLLKQDEISVLEQALSRADADEPHGLFLGCARRDQNSTRKRILDELRTHLAEYDTMLQQTQWVQSLSDSSARDIQSLQNWVQGTGCIAREERKYLDHDQDLASLVTPPDIAVERTLPLLEDFLCFLQRTSRRLSFSPATRKNHYITEDENIFIVGPWIRRVSQAIATWMATLALLTPIIILFVTTSPVARLVTIIVAAGVSLTTMSLFTGAKTMEIFIAGAGYAAVLVVFTSASNTLFSTQECSCP</sequence>
<keyword evidence="1" id="KW-0812">Transmembrane</keyword>
<feature type="transmembrane region" description="Helical" evidence="1">
    <location>
        <begin position="235"/>
        <end position="255"/>
    </location>
</feature>
<keyword evidence="1" id="KW-0472">Membrane</keyword>
<dbReference type="Pfam" id="PF20237">
    <property type="entry name" value="DUF6594"/>
    <property type="match status" value="1"/>
</dbReference>
<dbReference type="OrthoDB" id="5341582at2759"/>
<dbReference type="PANTHER" id="PTHR34502:SF5">
    <property type="entry name" value="DUF6594 DOMAIN-CONTAINING PROTEIN"/>
    <property type="match status" value="1"/>
</dbReference>
<dbReference type="InterPro" id="IPR046529">
    <property type="entry name" value="DUF6594"/>
</dbReference>
<reference evidence="3 4" key="1">
    <citation type="submission" date="2018-02" db="EMBL/GenBank/DDBJ databases">
        <title>The genomes of Aspergillus section Nigri reveals drivers in fungal speciation.</title>
        <authorList>
            <consortium name="DOE Joint Genome Institute"/>
            <person name="Vesth T.C."/>
            <person name="Nybo J."/>
            <person name="Theobald S."/>
            <person name="Brandl J."/>
            <person name="Frisvad J.C."/>
            <person name="Nielsen K.F."/>
            <person name="Lyhne E.K."/>
            <person name="Kogle M.E."/>
            <person name="Kuo A."/>
            <person name="Riley R."/>
            <person name="Clum A."/>
            <person name="Nolan M."/>
            <person name="Lipzen A."/>
            <person name="Salamov A."/>
            <person name="Henrissat B."/>
            <person name="Wiebenga A."/>
            <person name="De vries R.P."/>
            <person name="Grigoriev I.V."/>
            <person name="Mortensen U.H."/>
            <person name="Andersen M.R."/>
            <person name="Baker S.E."/>
        </authorList>
    </citation>
    <scope>NUCLEOTIDE SEQUENCE [LARGE SCALE GENOMIC DNA]</scope>
    <source>
        <strain evidence="3 4">CBS 313.89</strain>
    </source>
</reference>
<feature type="transmembrane region" description="Helical" evidence="1">
    <location>
        <begin position="262"/>
        <end position="284"/>
    </location>
</feature>